<dbReference type="GO" id="GO:0015232">
    <property type="term" value="F:heme transmembrane transporter activity"/>
    <property type="evidence" value="ECO:0007669"/>
    <property type="project" value="InterPro"/>
</dbReference>
<keyword evidence="4" id="KW-1185">Reference proteome</keyword>
<keyword evidence="2" id="KW-0201">Cytochrome c-type biogenesis</keyword>
<reference evidence="3 4" key="1">
    <citation type="submission" date="2016-04" db="EMBL/GenBank/DDBJ databases">
        <title>Deep-sea bacteria in the southern Pacific.</title>
        <authorList>
            <person name="Tang K."/>
        </authorList>
    </citation>
    <scope>NUCLEOTIDE SEQUENCE [LARGE SCALE GENOMIC DNA]</scope>
    <source>
        <strain evidence="3 4">JLT2014</strain>
    </source>
</reference>
<dbReference type="KEGG" id="paby:Ga0080574_TMP4005"/>
<dbReference type="GO" id="GO:0016020">
    <property type="term" value="C:membrane"/>
    <property type="evidence" value="ECO:0007669"/>
    <property type="project" value="InterPro"/>
</dbReference>
<dbReference type="GO" id="GO:0017004">
    <property type="term" value="P:cytochrome complex assembly"/>
    <property type="evidence" value="ECO:0007669"/>
    <property type="project" value="UniProtKB-KW"/>
</dbReference>
<sequence>MVTELGHFALILAFLVACVQAVVPMVGAQKRWPGWMAVAEPAATAQFLLTALSFAALTHAFITSDFSLRVVVQNSHSAKPMLYKISGVWGNHEGSMLLWVLILSLFGALAAWFGAICRRRCAPGCWGCRRWWGWRFSPLSSSPRTRFCAWRCRPLTGRI</sequence>
<dbReference type="EMBL" id="CP015093">
    <property type="protein sequence ID" value="APZ54339.1"/>
    <property type="molecule type" value="Genomic_DNA"/>
</dbReference>
<accession>A0A1P8UY78</accession>
<name>A0A1P8UY78_9RHOB</name>
<evidence type="ECO:0000313" key="4">
    <source>
        <dbReference type="Proteomes" id="UP000187059"/>
    </source>
</evidence>
<dbReference type="InterPro" id="IPR003567">
    <property type="entry name" value="Cyt_c_biogenesis"/>
</dbReference>
<dbReference type="PANTHER" id="PTHR43653">
    <property type="entry name" value="CYTOCHROME C ASSEMBLY PROTEIN-RELATED"/>
    <property type="match status" value="1"/>
</dbReference>
<keyword evidence="3" id="KW-0456">Lyase</keyword>
<comment type="similarity">
    <text evidence="1">Belongs to the CcmF/CycK/Ccl1/NrfE/CcsA family.</text>
</comment>
<evidence type="ECO:0000313" key="3">
    <source>
        <dbReference type="EMBL" id="APZ54339.1"/>
    </source>
</evidence>
<dbReference type="STRING" id="1250539.Ga0080574_TMP4005"/>
<organism evidence="3 4">
    <name type="scientific">Salipiger abyssi</name>
    <dbReference type="NCBI Taxonomy" id="1250539"/>
    <lineage>
        <taxon>Bacteria</taxon>
        <taxon>Pseudomonadati</taxon>
        <taxon>Pseudomonadota</taxon>
        <taxon>Alphaproteobacteria</taxon>
        <taxon>Rhodobacterales</taxon>
        <taxon>Roseobacteraceae</taxon>
        <taxon>Salipiger</taxon>
    </lineage>
</organism>
<evidence type="ECO:0000256" key="2">
    <source>
        <dbReference type="ARBA" id="ARBA00022748"/>
    </source>
</evidence>
<protein>
    <submittedName>
        <fullName evidence="3">Cytochrome c heme lyase subunit CcmF</fullName>
    </submittedName>
</protein>
<dbReference type="GO" id="GO:0016829">
    <property type="term" value="F:lyase activity"/>
    <property type="evidence" value="ECO:0007669"/>
    <property type="project" value="UniProtKB-KW"/>
</dbReference>
<dbReference type="PANTHER" id="PTHR43653:SF1">
    <property type="entry name" value="CYTOCHROME C-TYPE BIOGENESIS PROTEIN CCMF"/>
    <property type="match status" value="1"/>
</dbReference>
<proteinExistence type="inferred from homology"/>
<dbReference type="Proteomes" id="UP000187059">
    <property type="component" value="Chromosome"/>
</dbReference>
<evidence type="ECO:0000256" key="1">
    <source>
        <dbReference type="ARBA" id="ARBA00009186"/>
    </source>
</evidence>
<gene>
    <name evidence="3" type="ORF">Ga0080574_TMP4005</name>
</gene>
<dbReference type="AlphaFoldDB" id="A0A1P8UY78"/>